<evidence type="ECO:0000313" key="4">
    <source>
        <dbReference type="Proteomes" id="UP000537326"/>
    </source>
</evidence>
<dbReference type="GO" id="GO:0070967">
    <property type="term" value="F:coenzyme F420 binding"/>
    <property type="evidence" value="ECO:0007669"/>
    <property type="project" value="TreeGrafter"/>
</dbReference>
<dbReference type="GO" id="GO:0005829">
    <property type="term" value="C:cytosol"/>
    <property type="evidence" value="ECO:0007669"/>
    <property type="project" value="TreeGrafter"/>
</dbReference>
<dbReference type="InterPro" id="IPR019920">
    <property type="entry name" value="F420-binding_dom_put"/>
</dbReference>
<keyword evidence="1" id="KW-0560">Oxidoreductase</keyword>
<dbReference type="SUPFAM" id="SSF50475">
    <property type="entry name" value="FMN-binding split barrel"/>
    <property type="match status" value="1"/>
</dbReference>
<dbReference type="NCBIfam" id="TIGR03618">
    <property type="entry name" value="Rv1155_F420"/>
    <property type="match status" value="1"/>
</dbReference>
<dbReference type="PANTHER" id="PTHR35176:SF1">
    <property type="entry name" value="F420H(2)-DEPENDENT BILIVERDIN REDUCTASE"/>
    <property type="match status" value="1"/>
</dbReference>
<sequence>MPSFEPGWDALPAPLLAMWTERHLCTLTTLRADGSPHVVPVGVALDPERECAWVITRGGSRKAAHLRTPGPVAACQVDGGRWSTLEGTAVATSDPADVARAVERYAARYRQPAENPARVALRIRVDRFLFGPGLLRD</sequence>
<protein>
    <submittedName>
        <fullName evidence="3">PPOX class probable F420-dependent enzyme</fullName>
    </submittedName>
</protein>
<reference evidence="3 4" key="1">
    <citation type="submission" date="2020-07" db="EMBL/GenBank/DDBJ databases">
        <title>Sequencing the genomes of 1000 actinobacteria strains.</title>
        <authorList>
            <person name="Klenk H.-P."/>
        </authorList>
    </citation>
    <scope>NUCLEOTIDE SEQUENCE [LARGE SCALE GENOMIC DNA]</scope>
    <source>
        <strain evidence="3 4">DSM 18248</strain>
    </source>
</reference>
<dbReference type="GO" id="GO:0016627">
    <property type="term" value="F:oxidoreductase activity, acting on the CH-CH group of donors"/>
    <property type="evidence" value="ECO:0007669"/>
    <property type="project" value="TreeGrafter"/>
</dbReference>
<dbReference type="Pfam" id="PF01243">
    <property type="entry name" value="PNPOx_N"/>
    <property type="match status" value="1"/>
</dbReference>
<dbReference type="EMBL" id="JACBZI010000001">
    <property type="protein sequence ID" value="NYI08937.1"/>
    <property type="molecule type" value="Genomic_DNA"/>
</dbReference>
<comment type="caution">
    <text evidence="3">The sequence shown here is derived from an EMBL/GenBank/DDBJ whole genome shotgun (WGS) entry which is preliminary data.</text>
</comment>
<dbReference type="Gene3D" id="2.30.110.10">
    <property type="entry name" value="Electron Transport, Fmn-binding Protein, Chain A"/>
    <property type="match status" value="1"/>
</dbReference>
<keyword evidence="4" id="KW-1185">Reference proteome</keyword>
<dbReference type="Proteomes" id="UP000537326">
    <property type="component" value="Unassembled WGS sequence"/>
</dbReference>
<feature type="domain" description="Pyridoxamine 5'-phosphate oxidase N-terminal" evidence="2">
    <location>
        <begin position="17"/>
        <end position="128"/>
    </location>
</feature>
<dbReference type="InterPro" id="IPR012349">
    <property type="entry name" value="Split_barrel_FMN-bd"/>
</dbReference>
<dbReference type="InterPro" id="IPR052019">
    <property type="entry name" value="F420H2_bilvrd_red/Heme_oxyg"/>
</dbReference>
<evidence type="ECO:0000313" key="3">
    <source>
        <dbReference type="EMBL" id="NYI08937.1"/>
    </source>
</evidence>
<dbReference type="InterPro" id="IPR011576">
    <property type="entry name" value="Pyridox_Oxase_N"/>
</dbReference>
<dbReference type="AlphaFoldDB" id="A0A7Y9YCY5"/>
<dbReference type="PANTHER" id="PTHR35176">
    <property type="entry name" value="HEME OXYGENASE HI_0854-RELATED"/>
    <property type="match status" value="1"/>
</dbReference>
<dbReference type="RefSeq" id="WP_343045481.1">
    <property type="nucleotide sequence ID" value="NZ_BAAAPP010000002.1"/>
</dbReference>
<organism evidence="3 4">
    <name type="scientific">Nocardioides marinus</name>
    <dbReference type="NCBI Taxonomy" id="374514"/>
    <lineage>
        <taxon>Bacteria</taxon>
        <taxon>Bacillati</taxon>
        <taxon>Actinomycetota</taxon>
        <taxon>Actinomycetes</taxon>
        <taxon>Propionibacteriales</taxon>
        <taxon>Nocardioidaceae</taxon>
        <taxon>Nocardioides</taxon>
    </lineage>
</organism>
<gene>
    <name evidence="3" type="ORF">BKA05_000452</name>
</gene>
<name>A0A7Y9YCY5_9ACTN</name>
<evidence type="ECO:0000259" key="2">
    <source>
        <dbReference type="Pfam" id="PF01243"/>
    </source>
</evidence>
<proteinExistence type="predicted"/>
<evidence type="ECO:0000256" key="1">
    <source>
        <dbReference type="ARBA" id="ARBA00023002"/>
    </source>
</evidence>
<accession>A0A7Y9YCY5</accession>